<evidence type="ECO:0000259" key="1">
    <source>
        <dbReference type="Pfam" id="PF14397"/>
    </source>
</evidence>
<dbReference type="InterPro" id="IPR039523">
    <property type="entry name" value="RimK-rel_E_lig_ATP-grasp"/>
</dbReference>
<dbReference type="EMBL" id="WLZY01000003">
    <property type="protein sequence ID" value="NDL57427.1"/>
    <property type="molecule type" value="Genomic_DNA"/>
</dbReference>
<sequence length="398" mass="45998">MNRVGTGLTWARGRARVAARRVRKLPKRTRHRYRAGRMRWTAIRKLIKKEREWDAPLRLRRPRWWLKGFLSRSAVLYDLGHNDPAEYVSDLQRVYRTKRMVHERLQDVINNKLTTHLLLGTMDIRSAELLGVYWRRAVHRFPGEERVELPEYLDRLRVAQQVFFKVLSGAEGKNIFAVKRLSEHRWTVNGEEKDLDQVIEVFYAQNRPLIVEEGLEQHPKQSALYPHAVNTIRALTMIDINDDHRPFIAMAVQRIGTDRSQPADNWSRGGLSAQVDLDTGQLGRATRLPERDTVEWFDSHPDTGAPITGVEVPYWAEIRDLVLHSARVLSFMEYIGWDIVVTPEGPVVLEANINTGMNVLQAHQPLFADRRARAYYAERGVTTDLASEPPAVEIDEPI</sequence>
<dbReference type="Proteomes" id="UP000460435">
    <property type="component" value="Unassembled WGS sequence"/>
</dbReference>
<name>A0A7K3M328_9ACTN</name>
<comment type="caution">
    <text evidence="2">The sequence shown here is derived from an EMBL/GenBank/DDBJ whole genome shotgun (WGS) entry which is preliminary data.</text>
</comment>
<evidence type="ECO:0000313" key="2">
    <source>
        <dbReference type="EMBL" id="NDL57427.1"/>
    </source>
</evidence>
<keyword evidence="3" id="KW-1185">Reference proteome</keyword>
<dbReference type="AlphaFoldDB" id="A0A7K3M328"/>
<protein>
    <recommendedName>
        <fullName evidence="1">Alpha-L-glutamate ligase-related protein ATP-grasp domain-containing protein</fullName>
    </recommendedName>
</protein>
<dbReference type="Pfam" id="PF14397">
    <property type="entry name" value="ATPgrasp_ST"/>
    <property type="match status" value="1"/>
</dbReference>
<organism evidence="2 3">
    <name type="scientific">Phytoactinopolyspora mesophila</name>
    <dbReference type="NCBI Taxonomy" id="2650750"/>
    <lineage>
        <taxon>Bacteria</taxon>
        <taxon>Bacillati</taxon>
        <taxon>Actinomycetota</taxon>
        <taxon>Actinomycetes</taxon>
        <taxon>Jiangellales</taxon>
        <taxon>Jiangellaceae</taxon>
        <taxon>Phytoactinopolyspora</taxon>
    </lineage>
</organism>
<dbReference type="SUPFAM" id="SSF56059">
    <property type="entry name" value="Glutathione synthetase ATP-binding domain-like"/>
    <property type="match status" value="1"/>
</dbReference>
<proteinExistence type="predicted"/>
<feature type="domain" description="Alpha-L-glutamate ligase-related protein ATP-grasp" evidence="1">
    <location>
        <begin position="99"/>
        <end position="361"/>
    </location>
</feature>
<reference evidence="2 3" key="1">
    <citation type="submission" date="2019-11" db="EMBL/GenBank/DDBJ databases">
        <authorList>
            <person name="Li X.-J."/>
            <person name="Feng X.-M."/>
        </authorList>
    </citation>
    <scope>NUCLEOTIDE SEQUENCE [LARGE SCALE GENOMIC DNA]</scope>
    <source>
        <strain evidence="2 3">XMNu-373</strain>
    </source>
</reference>
<accession>A0A7K3M328</accession>
<gene>
    <name evidence="2" type="ORF">F7O44_10120</name>
</gene>
<dbReference type="Gene3D" id="3.30.470.20">
    <property type="entry name" value="ATP-grasp fold, B domain"/>
    <property type="match status" value="1"/>
</dbReference>
<evidence type="ECO:0000313" key="3">
    <source>
        <dbReference type="Proteomes" id="UP000460435"/>
    </source>
</evidence>
<dbReference type="RefSeq" id="WP_162450142.1">
    <property type="nucleotide sequence ID" value="NZ_WLZY01000003.1"/>
</dbReference>